<evidence type="ECO:0000256" key="5">
    <source>
        <dbReference type="ARBA" id="ARBA00022989"/>
    </source>
</evidence>
<organism evidence="10 11">
    <name type="scientific">Virgibacillus salarius</name>
    <dbReference type="NCBI Taxonomy" id="447199"/>
    <lineage>
        <taxon>Bacteria</taxon>
        <taxon>Bacillati</taxon>
        <taxon>Bacillota</taxon>
        <taxon>Bacilli</taxon>
        <taxon>Bacillales</taxon>
        <taxon>Bacillaceae</taxon>
        <taxon>Virgibacillus</taxon>
    </lineage>
</organism>
<dbReference type="Pfam" id="PF01127">
    <property type="entry name" value="Sdh_cyt"/>
    <property type="match status" value="1"/>
</dbReference>
<feature type="binding site" description="axial binding residue" evidence="8">
    <location>
        <position position="41"/>
    </location>
    <ligand>
        <name>heme</name>
        <dbReference type="ChEBI" id="CHEBI:30413"/>
    </ligand>
    <ligandPart>
        <name>Fe</name>
        <dbReference type="ChEBI" id="CHEBI:18248"/>
    </ligandPart>
</feature>
<dbReference type="PIRSF" id="PIRSF000170">
    <property type="entry name" value="Succ_dh_cyt_b558"/>
    <property type="match status" value="1"/>
</dbReference>
<feature type="transmembrane region" description="Helical" evidence="9">
    <location>
        <begin position="28"/>
        <end position="49"/>
    </location>
</feature>
<keyword evidence="4 8" id="KW-0479">Metal-binding</keyword>
<keyword evidence="2 8" id="KW-0349">Heme</keyword>
<evidence type="ECO:0000256" key="9">
    <source>
        <dbReference type="SAM" id="Phobius"/>
    </source>
</evidence>
<evidence type="ECO:0000313" key="11">
    <source>
        <dbReference type="Proteomes" id="UP000675284"/>
    </source>
</evidence>
<evidence type="ECO:0000256" key="6">
    <source>
        <dbReference type="ARBA" id="ARBA00023004"/>
    </source>
</evidence>
<keyword evidence="11" id="KW-1185">Reference proteome</keyword>
<evidence type="ECO:0000256" key="8">
    <source>
        <dbReference type="PIRSR" id="PIRSR000170-1"/>
    </source>
</evidence>
<dbReference type="GO" id="GO:0016020">
    <property type="term" value="C:membrane"/>
    <property type="evidence" value="ECO:0007669"/>
    <property type="project" value="UniProtKB-SubCell"/>
</dbReference>
<sequence>MKLTLIKLKGGNTLAEHREFLTRRLHSLLGVIPIGIFLVQHLVVNHFAVYGEENFNKAADFMHGLPFRLLLEFVVIYLPILFHAILGVYIVFVARSNTKNYGFFRNWMFVLQRVTGIITFVYIVWHVWETRIQIGSQGADYSLMEGILSSPFMFWFYIIGLIATVFHFANGLWSFFVTWGITQSPKSQKIATYATVVVFLALSYVGVRTLITFAYGV</sequence>
<reference evidence="10" key="1">
    <citation type="submission" date="2021-04" db="EMBL/GenBank/DDBJ databases">
        <title>Isolation and polyphasic classification of algal microorganism.</title>
        <authorList>
            <person name="Wang S."/>
        </authorList>
    </citation>
    <scope>NUCLEOTIDE SEQUENCE</scope>
    <source>
        <strain evidence="10">720a</strain>
    </source>
</reference>
<accession>A0A941DYB0</accession>
<feature type="transmembrane region" description="Helical" evidence="9">
    <location>
        <begin position="106"/>
        <end position="128"/>
    </location>
</feature>
<keyword evidence="6 8" id="KW-0408">Iron</keyword>
<feature type="transmembrane region" description="Helical" evidence="9">
    <location>
        <begin position="154"/>
        <end position="178"/>
    </location>
</feature>
<evidence type="ECO:0000256" key="4">
    <source>
        <dbReference type="ARBA" id="ARBA00022723"/>
    </source>
</evidence>
<dbReference type="InterPro" id="IPR000701">
    <property type="entry name" value="SuccDH_FuR_B_TM-su"/>
</dbReference>
<name>A0A941DYB0_9BACI</name>
<evidence type="ECO:0000256" key="1">
    <source>
        <dbReference type="ARBA" id="ARBA00004370"/>
    </source>
</evidence>
<evidence type="ECO:0000256" key="7">
    <source>
        <dbReference type="ARBA" id="ARBA00023136"/>
    </source>
</evidence>
<feature type="binding site" description="axial binding residue" evidence="8">
    <location>
        <position position="83"/>
    </location>
    <ligand>
        <name>heme</name>
        <dbReference type="ChEBI" id="CHEBI:30413"/>
    </ligand>
    <ligandPart>
        <name>Fe</name>
        <dbReference type="ChEBI" id="CHEBI:18248"/>
    </ligandPart>
</feature>
<dbReference type="AlphaFoldDB" id="A0A941DYB0"/>
<keyword evidence="5 9" id="KW-1133">Transmembrane helix</keyword>
<dbReference type="Gene3D" id="1.20.1300.10">
    <property type="entry name" value="Fumarate reductase/succinate dehydrogenase, transmembrane subunit"/>
    <property type="match status" value="1"/>
</dbReference>
<dbReference type="EMBL" id="JAGSOT010000071">
    <property type="protein sequence ID" value="MBR7797812.1"/>
    <property type="molecule type" value="Genomic_DNA"/>
</dbReference>
<feature type="binding site" description="axial binding residue" evidence="8">
    <location>
        <position position="126"/>
    </location>
    <ligand>
        <name>heme</name>
        <dbReference type="ChEBI" id="CHEBI:30413"/>
    </ligand>
    <ligandPart>
        <name>Fe</name>
        <dbReference type="ChEBI" id="CHEBI:18248"/>
    </ligandPart>
</feature>
<comment type="caution">
    <text evidence="10">The sequence shown here is derived from an EMBL/GenBank/DDBJ whole genome shotgun (WGS) entry which is preliminary data.</text>
</comment>
<dbReference type="InterPro" id="IPR016002">
    <property type="entry name" value="Succ_DH_cyt_b558_Firmicute"/>
</dbReference>
<dbReference type="Proteomes" id="UP000675284">
    <property type="component" value="Unassembled WGS sequence"/>
</dbReference>
<comment type="subcellular location">
    <subcellularLocation>
        <location evidence="1">Membrane</location>
    </subcellularLocation>
</comment>
<dbReference type="GO" id="GO:0046872">
    <property type="term" value="F:metal ion binding"/>
    <property type="evidence" value="ECO:0007669"/>
    <property type="project" value="UniProtKB-KW"/>
</dbReference>
<evidence type="ECO:0000256" key="2">
    <source>
        <dbReference type="ARBA" id="ARBA00022617"/>
    </source>
</evidence>
<protein>
    <submittedName>
        <fullName evidence="10">Succinate dehydrogenase cytochrome b558 subunit</fullName>
    </submittedName>
</protein>
<dbReference type="NCBIfam" id="TIGR02046">
    <property type="entry name" value="sdhC_b558_fam"/>
    <property type="match status" value="1"/>
</dbReference>
<feature type="transmembrane region" description="Helical" evidence="9">
    <location>
        <begin position="190"/>
        <end position="215"/>
    </location>
</feature>
<keyword evidence="3 9" id="KW-0812">Transmembrane</keyword>
<gene>
    <name evidence="10" type="ORF">KCX74_17410</name>
</gene>
<feature type="transmembrane region" description="Helical" evidence="9">
    <location>
        <begin position="69"/>
        <end position="94"/>
    </location>
</feature>
<keyword evidence="7 9" id="KW-0472">Membrane</keyword>
<evidence type="ECO:0000256" key="3">
    <source>
        <dbReference type="ARBA" id="ARBA00022692"/>
    </source>
</evidence>
<proteinExistence type="predicted"/>
<dbReference type="InterPro" id="IPR011138">
    <property type="entry name" value="Cytochrome_b-558"/>
</dbReference>
<evidence type="ECO:0000313" key="10">
    <source>
        <dbReference type="EMBL" id="MBR7797812.1"/>
    </source>
</evidence>
<dbReference type="SUPFAM" id="SSF81343">
    <property type="entry name" value="Fumarate reductase respiratory complex transmembrane subunits"/>
    <property type="match status" value="1"/>
</dbReference>
<dbReference type="InterPro" id="IPR034804">
    <property type="entry name" value="SQR/QFR_C/D"/>
</dbReference>
<feature type="binding site" description="axial binding residue" evidence="8">
    <location>
        <position position="167"/>
    </location>
    <ligand>
        <name>heme</name>
        <dbReference type="ChEBI" id="CHEBI:30413"/>
    </ligand>
    <ligandPart>
        <name>Fe</name>
        <dbReference type="ChEBI" id="CHEBI:18248"/>
    </ligandPart>
</feature>
<dbReference type="CDD" id="cd03497">
    <property type="entry name" value="SQR_TypeB_1_TM"/>
    <property type="match status" value="1"/>
</dbReference>